<proteinExistence type="predicted"/>
<protein>
    <submittedName>
        <fullName evidence="1">Uncharacterized protein</fullName>
    </submittedName>
</protein>
<evidence type="ECO:0000313" key="1">
    <source>
        <dbReference type="EMBL" id="OHA26450.1"/>
    </source>
</evidence>
<dbReference type="Proteomes" id="UP000177565">
    <property type="component" value="Unassembled WGS sequence"/>
</dbReference>
<sequence length="94" mass="10835">MGLFDFGDSKPRVTKQEFHQKVRQSLYGNGFSHKELDQLEGYFGGDMHESGASHSGIDAKEVDRGVTWLREHKNDHTFSPKQIDDIETEFKKHL</sequence>
<dbReference type="EMBL" id="MHRQ01000020">
    <property type="protein sequence ID" value="OHA26450.1"/>
    <property type="molecule type" value="Genomic_DNA"/>
</dbReference>
<name>A0A1G2MRD0_9BACT</name>
<comment type="caution">
    <text evidence="1">The sequence shown here is derived from an EMBL/GenBank/DDBJ whole genome shotgun (WGS) entry which is preliminary data.</text>
</comment>
<reference evidence="1 2" key="1">
    <citation type="journal article" date="2016" name="Nat. Commun.">
        <title>Thousands of microbial genomes shed light on interconnected biogeochemical processes in an aquifer system.</title>
        <authorList>
            <person name="Anantharaman K."/>
            <person name="Brown C.T."/>
            <person name="Hug L.A."/>
            <person name="Sharon I."/>
            <person name="Castelle C.J."/>
            <person name="Probst A.J."/>
            <person name="Thomas B.C."/>
            <person name="Singh A."/>
            <person name="Wilkins M.J."/>
            <person name="Karaoz U."/>
            <person name="Brodie E.L."/>
            <person name="Williams K.H."/>
            <person name="Hubbard S.S."/>
            <person name="Banfield J.F."/>
        </authorList>
    </citation>
    <scope>NUCLEOTIDE SEQUENCE [LARGE SCALE GENOMIC DNA]</scope>
</reference>
<gene>
    <name evidence="1" type="ORF">A3C06_02630</name>
</gene>
<accession>A0A1G2MRD0</accession>
<organism evidence="1 2">
    <name type="scientific">Candidatus Taylorbacteria bacterium RIFCSPHIGHO2_02_FULL_46_13</name>
    <dbReference type="NCBI Taxonomy" id="1802312"/>
    <lineage>
        <taxon>Bacteria</taxon>
        <taxon>Candidatus Tayloriibacteriota</taxon>
    </lineage>
</organism>
<evidence type="ECO:0000313" key="2">
    <source>
        <dbReference type="Proteomes" id="UP000177565"/>
    </source>
</evidence>
<dbReference type="AlphaFoldDB" id="A0A1G2MRD0"/>